<dbReference type="EMBL" id="RRCF01000002">
    <property type="protein sequence ID" value="RRJ21043.1"/>
    <property type="molecule type" value="Genomic_DNA"/>
</dbReference>
<keyword evidence="2" id="KW-1185">Reference proteome</keyword>
<proteinExistence type="predicted"/>
<protein>
    <submittedName>
        <fullName evidence="1">OsmC family protein</fullName>
    </submittedName>
</protein>
<dbReference type="Pfam" id="PF02566">
    <property type="entry name" value="OsmC"/>
    <property type="match status" value="1"/>
</dbReference>
<dbReference type="PANTHER" id="PTHR34352:SF1">
    <property type="entry name" value="PROTEIN YHFA"/>
    <property type="match status" value="1"/>
</dbReference>
<evidence type="ECO:0000313" key="2">
    <source>
        <dbReference type="Proteomes" id="UP000276260"/>
    </source>
</evidence>
<name>A0A3P3QL02_9GAMM</name>
<dbReference type="SUPFAM" id="SSF82784">
    <property type="entry name" value="OsmC-like"/>
    <property type="match status" value="1"/>
</dbReference>
<dbReference type="Gene3D" id="3.30.300.20">
    <property type="match status" value="1"/>
</dbReference>
<dbReference type="InterPro" id="IPR003718">
    <property type="entry name" value="OsmC/Ohr_fam"/>
</dbReference>
<reference evidence="1 2" key="1">
    <citation type="submission" date="2018-11" db="EMBL/GenBank/DDBJ databases">
        <title>Draft genome analysis of Rheinheimera mesophila isolated from an industrial waste site.</title>
        <authorList>
            <person name="Yu Q."/>
            <person name="Qi Y."/>
            <person name="Zhang H."/>
            <person name="Lu Y."/>
            <person name="Pu J."/>
        </authorList>
    </citation>
    <scope>NUCLEOTIDE SEQUENCE [LARGE SCALE GENOMIC DNA]</scope>
    <source>
        <strain evidence="1 2">IITR13</strain>
    </source>
</reference>
<gene>
    <name evidence="1" type="ORF">EIK76_09150</name>
</gene>
<dbReference type="OrthoDB" id="9804010at2"/>
<dbReference type="Gene3D" id="2.20.25.10">
    <property type="match status" value="1"/>
</dbReference>
<dbReference type="AlphaFoldDB" id="A0A3P3QL02"/>
<comment type="caution">
    <text evidence="1">The sequence shown here is derived from an EMBL/GenBank/DDBJ whole genome shotgun (WGS) entry which is preliminary data.</text>
</comment>
<evidence type="ECO:0000313" key="1">
    <source>
        <dbReference type="EMBL" id="RRJ21043.1"/>
    </source>
</evidence>
<accession>A0A3P3QL02</accession>
<dbReference type="NCBIfam" id="NF008009">
    <property type="entry name" value="PRK10738.1"/>
    <property type="match status" value="1"/>
</dbReference>
<dbReference type="PANTHER" id="PTHR34352">
    <property type="entry name" value="PROTEIN YHFA"/>
    <property type="match status" value="1"/>
</dbReference>
<sequence length="142" mass="15369">MQASVKWAGDQTFIGRSDSGHNVVFDANKEGSAAPSPMEMVLMAAGACSSVDVVSILQKARQQVTDCEVILTAERVETIPRVFSKIHLHFVVTGFDVSEKHVEKAVNLSAEKYCSVSIMLSQSVEVTHSFSVKQSEVQPAAE</sequence>
<dbReference type="InterPro" id="IPR036102">
    <property type="entry name" value="OsmC/Ohrsf"/>
</dbReference>
<dbReference type="InterPro" id="IPR015946">
    <property type="entry name" value="KH_dom-like_a/b"/>
</dbReference>
<dbReference type="RefSeq" id="WP_046518624.1">
    <property type="nucleotide sequence ID" value="NZ_LAVS01000003.1"/>
</dbReference>
<organism evidence="1 2">
    <name type="scientific">Rheinheimera mesophila</name>
    <dbReference type="NCBI Taxonomy" id="1547515"/>
    <lineage>
        <taxon>Bacteria</taxon>
        <taxon>Pseudomonadati</taxon>
        <taxon>Pseudomonadota</taxon>
        <taxon>Gammaproteobacteria</taxon>
        <taxon>Chromatiales</taxon>
        <taxon>Chromatiaceae</taxon>
        <taxon>Rheinheimera</taxon>
    </lineage>
</organism>
<dbReference type="Proteomes" id="UP000276260">
    <property type="component" value="Unassembled WGS sequence"/>
</dbReference>